<feature type="transmembrane region" description="Helical" evidence="1">
    <location>
        <begin position="75"/>
        <end position="98"/>
    </location>
</feature>
<sequence>MKKRFGFKELFSLISIPILYGGIYLTNVLFPNPITIQVAYSVITLLLFICLIIAFRKLLRAQWREFCEEGKSKWLIIIIGAILLQVVISLAGSIFPSVQGETSALVAGRDYDFLEVSWNFYFILLFASIGPIAMALIEDMVFKHTLLEKLLSNSKILNILLVLVNSVLFGAIHYANFGNRIINTIPFMFAGLFLNLIYLWKRNLWHVLLIHFLNNFVLSGLSIIFLGIIRIFI</sequence>
<feature type="transmembrane region" description="Helical" evidence="1">
    <location>
        <begin position="12"/>
        <end position="30"/>
    </location>
</feature>
<proteinExistence type="predicted"/>
<gene>
    <name evidence="3" type="ORF">ACFQ19_01930</name>
</gene>
<dbReference type="EC" id="3.4.-.-" evidence="3"/>
<keyword evidence="1" id="KW-1133">Transmembrane helix</keyword>
<feature type="domain" description="CAAX prenyl protease 2/Lysostaphin resistance protein A-like" evidence="2">
    <location>
        <begin position="124"/>
        <end position="217"/>
    </location>
</feature>
<keyword evidence="4" id="KW-1185">Reference proteome</keyword>
<keyword evidence="1" id="KW-0472">Membrane</keyword>
<dbReference type="EMBL" id="JBHTKK010000001">
    <property type="protein sequence ID" value="MFD1064774.1"/>
    <property type="molecule type" value="Genomic_DNA"/>
</dbReference>
<comment type="caution">
    <text evidence="3">The sequence shown here is derived from an EMBL/GenBank/DDBJ whole genome shotgun (WGS) entry which is preliminary data.</text>
</comment>
<dbReference type="Pfam" id="PF02517">
    <property type="entry name" value="Rce1-like"/>
    <property type="match status" value="1"/>
</dbReference>
<feature type="transmembrane region" description="Helical" evidence="1">
    <location>
        <begin position="181"/>
        <end position="200"/>
    </location>
</feature>
<organism evidence="3 4">
    <name type="scientific">Oceanobacillus locisalsi</name>
    <dbReference type="NCBI Taxonomy" id="546107"/>
    <lineage>
        <taxon>Bacteria</taxon>
        <taxon>Bacillati</taxon>
        <taxon>Bacillota</taxon>
        <taxon>Bacilli</taxon>
        <taxon>Bacillales</taxon>
        <taxon>Bacillaceae</taxon>
        <taxon>Oceanobacillus</taxon>
    </lineage>
</organism>
<evidence type="ECO:0000313" key="4">
    <source>
        <dbReference type="Proteomes" id="UP001597041"/>
    </source>
</evidence>
<evidence type="ECO:0000313" key="3">
    <source>
        <dbReference type="EMBL" id="MFD1064774.1"/>
    </source>
</evidence>
<feature type="transmembrane region" description="Helical" evidence="1">
    <location>
        <begin position="157"/>
        <end position="175"/>
    </location>
</feature>
<keyword evidence="1" id="KW-0812">Transmembrane</keyword>
<feature type="transmembrane region" description="Helical" evidence="1">
    <location>
        <begin position="118"/>
        <end position="137"/>
    </location>
</feature>
<feature type="transmembrane region" description="Helical" evidence="1">
    <location>
        <begin position="36"/>
        <end position="55"/>
    </location>
</feature>
<keyword evidence="3" id="KW-0378">Hydrolase</keyword>
<dbReference type="GO" id="GO:0016787">
    <property type="term" value="F:hydrolase activity"/>
    <property type="evidence" value="ECO:0007669"/>
    <property type="project" value="UniProtKB-KW"/>
</dbReference>
<protein>
    <submittedName>
        <fullName evidence="3">CPBP family intramembrane glutamic endopeptidase</fullName>
        <ecNumber evidence="3">3.4.-.-</ecNumber>
    </submittedName>
</protein>
<name>A0ABW3NB91_9BACI</name>
<reference evidence="4" key="1">
    <citation type="journal article" date="2019" name="Int. J. Syst. Evol. Microbiol.">
        <title>The Global Catalogue of Microorganisms (GCM) 10K type strain sequencing project: providing services to taxonomists for standard genome sequencing and annotation.</title>
        <authorList>
            <consortium name="The Broad Institute Genomics Platform"/>
            <consortium name="The Broad Institute Genome Sequencing Center for Infectious Disease"/>
            <person name="Wu L."/>
            <person name="Ma J."/>
        </authorList>
    </citation>
    <scope>NUCLEOTIDE SEQUENCE [LARGE SCALE GENOMIC DNA]</scope>
    <source>
        <strain evidence="4">CCUG 56608</strain>
    </source>
</reference>
<dbReference type="Proteomes" id="UP001597041">
    <property type="component" value="Unassembled WGS sequence"/>
</dbReference>
<evidence type="ECO:0000259" key="2">
    <source>
        <dbReference type="Pfam" id="PF02517"/>
    </source>
</evidence>
<evidence type="ECO:0000256" key="1">
    <source>
        <dbReference type="SAM" id="Phobius"/>
    </source>
</evidence>
<feature type="transmembrane region" description="Helical" evidence="1">
    <location>
        <begin position="212"/>
        <end position="232"/>
    </location>
</feature>
<dbReference type="RefSeq" id="WP_379590239.1">
    <property type="nucleotide sequence ID" value="NZ_JBHTKK010000001.1"/>
</dbReference>
<dbReference type="InterPro" id="IPR003675">
    <property type="entry name" value="Rce1/LyrA-like_dom"/>
</dbReference>
<accession>A0ABW3NB91</accession>